<dbReference type="GO" id="GO:0045116">
    <property type="term" value="P:protein neddylation"/>
    <property type="evidence" value="ECO:0007669"/>
    <property type="project" value="TreeGrafter"/>
</dbReference>
<dbReference type="FunFam" id="1.10.238.200:FF:000006">
    <property type="entry name" value="Defective in cullin neddylation protein"/>
    <property type="match status" value="1"/>
</dbReference>
<dbReference type="AlphaFoldDB" id="A0AAD4SEH2"/>
<dbReference type="Gene3D" id="1.10.238.200">
    <property type="entry name" value="Cullin, PONY binding domain"/>
    <property type="match status" value="1"/>
</dbReference>
<dbReference type="EMBL" id="JAJJMB010011677">
    <property type="protein sequence ID" value="KAI3900684.1"/>
    <property type="molecule type" value="Genomic_DNA"/>
</dbReference>
<evidence type="ECO:0000256" key="1">
    <source>
        <dbReference type="RuleBase" id="RU410713"/>
    </source>
</evidence>
<dbReference type="GO" id="GO:0097602">
    <property type="term" value="F:cullin family protein binding"/>
    <property type="evidence" value="ECO:0007669"/>
    <property type="project" value="TreeGrafter"/>
</dbReference>
<organism evidence="4 5">
    <name type="scientific">Papaver atlanticum</name>
    <dbReference type="NCBI Taxonomy" id="357466"/>
    <lineage>
        <taxon>Eukaryota</taxon>
        <taxon>Viridiplantae</taxon>
        <taxon>Streptophyta</taxon>
        <taxon>Embryophyta</taxon>
        <taxon>Tracheophyta</taxon>
        <taxon>Spermatophyta</taxon>
        <taxon>Magnoliopsida</taxon>
        <taxon>Ranunculales</taxon>
        <taxon>Papaveraceae</taxon>
        <taxon>Papaveroideae</taxon>
        <taxon>Papaver</taxon>
    </lineage>
</organism>
<protein>
    <recommendedName>
        <fullName evidence="1">Defective in cullin neddylation protein</fullName>
    </recommendedName>
</protein>
<dbReference type="Pfam" id="PF03556">
    <property type="entry name" value="Cullin_binding"/>
    <property type="match status" value="1"/>
</dbReference>
<dbReference type="PANTHER" id="PTHR12281">
    <property type="entry name" value="RP42 RELATED"/>
    <property type="match status" value="1"/>
</dbReference>
<keyword evidence="5" id="KW-1185">Reference proteome</keyword>
<dbReference type="GO" id="GO:0032182">
    <property type="term" value="F:ubiquitin-like protein binding"/>
    <property type="evidence" value="ECO:0007669"/>
    <property type="project" value="TreeGrafter"/>
</dbReference>
<evidence type="ECO:0000313" key="5">
    <source>
        <dbReference type="Proteomes" id="UP001202328"/>
    </source>
</evidence>
<sequence>MDSSSSLGLLNQGGAGGGVDIFEIYQRYCDIRARSDHAGSREALAQLLKLVELRGQTRNSVSYDLSKLMSHLNNIIDSNQFACFYDFVFFINRENGQKSITVNRATAAWRLVLAGRFRLLNHWCDFVEKHKKHNVSEDTWQQVLAFSRCVNEDLGGYDPRGAWPVLIDDFVEHMYRIMVPNDSSGRNLSCSPRGPGAPTWIPDDTLPGLKVFSGSKRKFRMYCDKYEVPVSAESSSMDSMDSEYSKRSREEATSTVSKEREAWEGNPPGNDLEMVKQSGSLSLHNSAPCAVESSLAMGFAGLFTAGSCSPLDKKNQSSLQVGAFNCNRGS</sequence>
<dbReference type="GO" id="GO:0000151">
    <property type="term" value="C:ubiquitin ligase complex"/>
    <property type="evidence" value="ECO:0007669"/>
    <property type="project" value="TreeGrafter"/>
</dbReference>
<feature type="domain" description="DCUN1" evidence="3">
    <location>
        <begin position="1"/>
        <end position="175"/>
    </location>
</feature>
<feature type="compositionally biased region" description="Basic and acidic residues" evidence="2">
    <location>
        <begin position="243"/>
        <end position="263"/>
    </location>
</feature>
<evidence type="ECO:0000256" key="2">
    <source>
        <dbReference type="SAM" id="MobiDB-lite"/>
    </source>
</evidence>
<proteinExistence type="predicted"/>
<reference evidence="4" key="1">
    <citation type="submission" date="2022-04" db="EMBL/GenBank/DDBJ databases">
        <title>A functionally conserved STORR gene fusion in Papaver species that diverged 16.8 million years ago.</title>
        <authorList>
            <person name="Catania T."/>
        </authorList>
    </citation>
    <scope>NUCLEOTIDE SEQUENCE</scope>
    <source>
        <strain evidence="4">S-188037</strain>
    </source>
</reference>
<accession>A0AAD4SEH2</accession>
<evidence type="ECO:0000313" key="4">
    <source>
        <dbReference type="EMBL" id="KAI3900684.1"/>
    </source>
</evidence>
<name>A0AAD4SEH2_9MAGN</name>
<dbReference type="InterPro" id="IPR005176">
    <property type="entry name" value="PONY_dom"/>
</dbReference>
<evidence type="ECO:0000259" key="3">
    <source>
        <dbReference type="PROSITE" id="PS51229"/>
    </source>
</evidence>
<gene>
    <name evidence="4" type="ORF">MKW98_009294</name>
</gene>
<dbReference type="Proteomes" id="UP001202328">
    <property type="component" value="Unassembled WGS sequence"/>
</dbReference>
<comment type="function">
    <text evidence="1">Neddylation of cullins play an essential role in the regulation of SCF-type complexes activity.</text>
</comment>
<dbReference type="GO" id="GO:0031624">
    <property type="term" value="F:ubiquitin conjugating enzyme binding"/>
    <property type="evidence" value="ECO:0007669"/>
    <property type="project" value="TreeGrafter"/>
</dbReference>
<dbReference type="InterPro" id="IPR014764">
    <property type="entry name" value="DCN-prot"/>
</dbReference>
<dbReference type="PANTHER" id="PTHR12281:SF31">
    <property type="entry name" value="DCN1-LIKE PROTEIN 3"/>
    <property type="match status" value="1"/>
</dbReference>
<comment type="caution">
    <text evidence="4">The sequence shown here is derived from an EMBL/GenBank/DDBJ whole genome shotgun (WGS) entry which is preliminary data.</text>
</comment>
<dbReference type="PROSITE" id="PS51229">
    <property type="entry name" value="DCUN1"/>
    <property type="match status" value="1"/>
</dbReference>
<feature type="region of interest" description="Disordered" evidence="2">
    <location>
        <begin position="234"/>
        <end position="272"/>
    </location>
</feature>
<dbReference type="InterPro" id="IPR042460">
    <property type="entry name" value="DCN1-like_PONY"/>
</dbReference>